<protein>
    <submittedName>
        <fullName evidence="2">Uncharacterized protein</fullName>
    </submittedName>
</protein>
<organism evidence="2">
    <name type="scientific">Panicum hallii</name>
    <dbReference type="NCBI Taxonomy" id="206008"/>
    <lineage>
        <taxon>Eukaryota</taxon>
        <taxon>Viridiplantae</taxon>
        <taxon>Streptophyta</taxon>
        <taxon>Embryophyta</taxon>
        <taxon>Tracheophyta</taxon>
        <taxon>Spermatophyta</taxon>
        <taxon>Magnoliopsida</taxon>
        <taxon>Liliopsida</taxon>
        <taxon>Poales</taxon>
        <taxon>Poaceae</taxon>
        <taxon>PACMAD clade</taxon>
        <taxon>Panicoideae</taxon>
        <taxon>Panicodae</taxon>
        <taxon>Paniceae</taxon>
        <taxon>Panicinae</taxon>
        <taxon>Panicum</taxon>
        <taxon>Panicum sect. Panicum</taxon>
    </lineage>
</organism>
<dbReference type="Proteomes" id="UP000243499">
    <property type="component" value="Chromosome 9"/>
</dbReference>
<dbReference type="AlphaFoldDB" id="A0A2S3IUP3"/>
<dbReference type="EMBL" id="CM008054">
    <property type="protein sequence ID" value="PAN51783.1"/>
    <property type="molecule type" value="Genomic_DNA"/>
</dbReference>
<sequence length="187" mass="19014">MMSGGWAAARGSPCCSQPFPVLAAAAVPVAASPKLSGLSSLLVLALVTAGPGIPIALKLEPYGTSRHFPPLLHCDPALSRNDDDSAFRATCCHSPPRSPPPHPLLHGIRRHALPSAAAAAPTGFTATRYGSRDSAFAGGHPASASVLGAAPLSPPPETARHGGRWVGSCACAGRRPPSPADRREEGT</sequence>
<accession>A0A2S3IUP3</accession>
<proteinExistence type="predicted"/>
<reference evidence="2" key="1">
    <citation type="submission" date="2018-04" db="EMBL/GenBank/DDBJ databases">
        <title>WGS assembly of Panicum hallii.</title>
        <authorList>
            <person name="Lovell J."/>
            <person name="Jenkins J."/>
            <person name="Lowry D."/>
            <person name="Mamidi S."/>
            <person name="Sreedasyam A."/>
            <person name="Weng X."/>
            <person name="Barry K."/>
            <person name="Bonette J."/>
            <person name="Campitelli B."/>
            <person name="Daum C."/>
            <person name="Gordon S."/>
            <person name="Gould B."/>
            <person name="Lipzen A."/>
            <person name="Macqueen A."/>
            <person name="Palacio-Mejia J."/>
            <person name="Plott C."/>
            <person name="Shakirov E."/>
            <person name="Shu S."/>
            <person name="Yoshinaga Y."/>
            <person name="Zane M."/>
            <person name="Rokhsar D."/>
            <person name="Grimwood J."/>
            <person name="Schmutz J."/>
            <person name="Juenger T."/>
        </authorList>
    </citation>
    <scope>NUCLEOTIDE SEQUENCE [LARGE SCALE GENOMIC DNA]</scope>
    <source>
        <strain evidence="2">FIL2</strain>
    </source>
</reference>
<name>A0A2S3IUP3_9POAL</name>
<feature type="region of interest" description="Disordered" evidence="1">
    <location>
        <begin position="147"/>
        <end position="187"/>
    </location>
</feature>
<evidence type="ECO:0000313" key="2">
    <source>
        <dbReference type="EMBL" id="PAN51783.1"/>
    </source>
</evidence>
<gene>
    <name evidence="2" type="ORF">PAHAL_9G620300</name>
</gene>
<dbReference type="Gramene" id="PAN51783">
    <property type="protein sequence ID" value="PAN51783"/>
    <property type="gene ID" value="PAHAL_9G620300"/>
</dbReference>
<evidence type="ECO:0000256" key="1">
    <source>
        <dbReference type="SAM" id="MobiDB-lite"/>
    </source>
</evidence>